<keyword evidence="1" id="KW-0732">Signal</keyword>
<comment type="caution">
    <text evidence="2">The sequence shown here is derived from an EMBL/GenBank/DDBJ whole genome shotgun (WGS) entry which is preliminary data.</text>
</comment>
<keyword evidence="3" id="KW-1185">Reference proteome</keyword>
<evidence type="ECO:0000313" key="3">
    <source>
        <dbReference type="Proteomes" id="UP000031036"/>
    </source>
</evidence>
<feature type="signal peptide" evidence="1">
    <location>
        <begin position="1"/>
        <end position="19"/>
    </location>
</feature>
<evidence type="ECO:0000313" key="2">
    <source>
        <dbReference type="EMBL" id="KHN72719.1"/>
    </source>
</evidence>
<dbReference type="OrthoDB" id="5894620at2759"/>
<gene>
    <name evidence="2" type="ORF">Tcan_07512</name>
</gene>
<sequence length="140" mass="15608">MRYLFYGVILAVIDATCEASSNNQSILIPRSLRRKLCDRDRHLSLCSMEPPISTNVTSKIQYDQNNRFHEWDVCDSGWDLPLCRLLKISRSRLADVTKSTTIIDADAVSSIVEGSGVDEAFRGLSPRENSVDDTAVVNTA</sequence>
<dbReference type="Proteomes" id="UP000031036">
    <property type="component" value="Unassembled WGS sequence"/>
</dbReference>
<dbReference type="EMBL" id="JPKZ01003222">
    <property type="protein sequence ID" value="KHN72719.1"/>
    <property type="molecule type" value="Genomic_DNA"/>
</dbReference>
<protein>
    <submittedName>
        <fullName evidence="2">Uncharacterized protein</fullName>
    </submittedName>
</protein>
<organism evidence="2 3">
    <name type="scientific">Toxocara canis</name>
    <name type="common">Canine roundworm</name>
    <dbReference type="NCBI Taxonomy" id="6265"/>
    <lineage>
        <taxon>Eukaryota</taxon>
        <taxon>Metazoa</taxon>
        <taxon>Ecdysozoa</taxon>
        <taxon>Nematoda</taxon>
        <taxon>Chromadorea</taxon>
        <taxon>Rhabditida</taxon>
        <taxon>Spirurina</taxon>
        <taxon>Ascaridomorpha</taxon>
        <taxon>Ascaridoidea</taxon>
        <taxon>Toxocaridae</taxon>
        <taxon>Toxocara</taxon>
    </lineage>
</organism>
<reference evidence="2 3" key="1">
    <citation type="submission" date="2014-11" db="EMBL/GenBank/DDBJ databases">
        <title>Genetic blueprint of the zoonotic pathogen Toxocara canis.</title>
        <authorList>
            <person name="Zhu X.-Q."/>
            <person name="Korhonen P.K."/>
            <person name="Cai H."/>
            <person name="Young N.D."/>
            <person name="Nejsum P."/>
            <person name="von Samson-Himmelstjerna G."/>
            <person name="Boag P.R."/>
            <person name="Tan P."/>
            <person name="Li Q."/>
            <person name="Min J."/>
            <person name="Yang Y."/>
            <person name="Wang X."/>
            <person name="Fang X."/>
            <person name="Hall R.S."/>
            <person name="Hofmann A."/>
            <person name="Sternberg P.W."/>
            <person name="Jex A.R."/>
            <person name="Gasser R.B."/>
        </authorList>
    </citation>
    <scope>NUCLEOTIDE SEQUENCE [LARGE SCALE GENOMIC DNA]</scope>
    <source>
        <strain evidence="2">PN_DK_2014</strain>
    </source>
</reference>
<name>A0A0B2UU36_TOXCA</name>
<dbReference type="AlphaFoldDB" id="A0A0B2UU36"/>
<accession>A0A0B2UU36</accession>
<evidence type="ECO:0000256" key="1">
    <source>
        <dbReference type="SAM" id="SignalP"/>
    </source>
</evidence>
<proteinExistence type="predicted"/>
<feature type="chain" id="PRO_5002095730" evidence="1">
    <location>
        <begin position="20"/>
        <end position="140"/>
    </location>
</feature>